<dbReference type="Proteomes" id="UP000683583">
    <property type="component" value="Chromosome"/>
</dbReference>
<protein>
    <submittedName>
        <fullName evidence="1">Uncharacterized protein</fullName>
    </submittedName>
</protein>
<organism evidence="1 2">
    <name type="scientific">Enterobacter cancerogenus</name>
    <dbReference type="NCBI Taxonomy" id="69218"/>
    <lineage>
        <taxon>Bacteria</taxon>
        <taxon>Pseudomonadati</taxon>
        <taxon>Pseudomonadota</taxon>
        <taxon>Gammaproteobacteria</taxon>
        <taxon>Enterobacterales</taxon>
        <taxon>Enterobacteriaceae</taxon>
        <taxon>Enterobacter</taxon>
        <taxon>Enterobacter cloacae complex</taxon>
    </lineage>
</organism>
<reference evidence="1 2" key="1">
    <citation type="submission" date="2021-06" db="EMBL/GenBank/DDBJ databases">
        <title>FDA dAtabase for Regulatory Grade micrObial Sequences (FDA-ARGOS): Supporting development and validation of Infectious Disease Dx tests.</title>
        <authorList>
            <person name="Sproer C."/>
            <person name="Gronow S."/>
            <person name="Severitt S."/>
            <person name="Schroder I."/>
            <person name="Tallon L."/>
            <person name="Sadzewicz L."/>
            <person name="Zhao X."/>
            <person name="Boylan J."/>
            <person name="Ott S."/>
            <person name="Bowen H."/>
            <person name="Vavikolanu K."/>
            <person name="Mehta A."/>
            <person name="Aluvathingal J."/>
            <person name="Nadendla S."/>
            <person name="Lowell S."/>
            <person name="Myers T."/>
            <person name="Yan Y."/>
        </authorList>
    </citation>
    <scope>NUCLEOTIDE SEQUENCE [LARGE SCALE GENOMIC DNA]</scope>
    <source>
        <strain evidence="1 2">FDAARGOS 1428</strain>
    </source>
</reference>
<sequence length="77" mass="9004">MSDNIMQEIMENLIYKVDALNSIVVQMQNVLTPEQLNKFQTNTIETWKLVEEKTPHEAIETVLKTKKFAFKYSGIKE</sequence>
<dbReference type="EMBL" id="CP077290">
    <property type="protein sequence ID" value="QXA49271.1"/>
    <property type="molecule type" value="Genomic_DNA"/>
</dbReference>
<proteinExistence type="predicted"/>
<evidence type="ECO:0000313" key="1">
    <source>
        <dbReference type="EMBL" id="QXA49271.1"/>
    </source>
</evidence>
<name>A0ABX8KK75_9ENTR</name>
<evidence type="ECO:0000313" key="2">
    <source>
        <dbReference type="Proteomes" id="UP000683583"/>
    </source>
</evidence>
<keyword evidence="2" id="KW-1185">Reference proteome</keyword>
<gene>
    <name evidence="1" type="ORF">I6L58_21765</name>
</gene>
<dbReference type="RefSeq" id="WP_063843788.1">
    <property type="nucleotide sequence ID" value="NZ_CP077290.1"/>
</dbReference>
<accession>A0ABX8KK75</accession>